<evidence type="ECO:0000259" key="1">
    <source>
        <dbReference type="PROSITE" id="PS51462"/>
    </source>
</evidence>
<dbReference type="Gene3D" id="6.10.250.1120">
    <property type="match status" value="1"/>
</dbReference>
<dbReference type="PANTHER" id="PTHR43736">
    <property type="entry name" value="ADP-RIBOSE PYROPHOSPHATASE"/>
    <property type="match status" value="1"/>
</dbReference>
<dbReference type="PROSITE" id="PS51462">
    <property type="entry name" value="NUDIX"/>
    <property type="match status" value="1"/>
</dbReference>
<reference evidence="2" key="1">
    <citation type="submission" date="2020-05" db="EMBL/GenBank/DDBJ databases">
        <authorList>
            <person name="Chiriac C."/>
            <person name="Salcher M."/>
            <person name="Ghai R."/>
            <person name="Kavagutti S V."/>
        </authorList>
    </citation>
    <scope>NUCLEOTIDE SEQUENCE</scope>
</reference>
<dbReference type="Pfam" id="PF12535">
    <property type="entry name" value="Nudix_N"/>
    <property type="match status" value="1"/>
</dbReference>
<dbReference type="Gene3D" id="3.90.79.10">
    <property type="entry name" value="Nucleoside Triphosphate Pyrophosphohydrolase"/>
    <property type="match status" value="1"/>
</dbReference>
<proteinExistence type="predicted"/>
<dbReference type="EMBL" id="CAEZWE010000006">
    <property type="protein sequence ID" value="CAB4643429.1"/>
    <property type="molecule type" value="Genomic_DNA"/>
</dbReference>
<dbReference type="EMBL" id="CAEZTC010000143">
    <property type="protein sequence ID" value="CAB4565592.1"/>
    <property type="molecule type" value="Genomic_DNA"/>
</dbReference>
<organism evidence="2">
    <name type="scientific">freshwater metagenome</name>
    <dbReference type="NCBI Taxonomy" id="449393"/>
    <lineage>
        <taxon>unclassified sequences</taxon>
        <taxon>metagenomes</taxon>
        <taxon>ecological metagenomes</taxon>
    </lineage>
</organism>
<name>A0A6J6DN87_9ZZZZ</name>
<evidence type="ECO:0000313" key="2">
    <source>
        <dbReference type="EMBL" id="CAB4565592.1"/>
    </source>
</evidence>
<evidence type="ECO:0000313" key="3">
    <source>
        <dbReference type="EMBL" id="CAB4643429.1"/>
    </source>
</evidence>
<dbReference type="Pfam" id="PF00293">
    <property type="entry name" value="NUDIX"/>
    <property type="match status" value="1"/>
</dbReference>
<dbReference type="SUPFAM" id="SSF55811">
    <property type="entry name" value="Nudix"/>
    <property type="match status" value="1"/>
</dbReference>
<dbReference type="AlphaFoldDB" id="A0A6J6DN87"/>
<accession>A0A6J6DN87</accession>
<dbReference type="InterPro" id="IPR000086">
    <property type="entry name" value="NUDIX_hydrolase_dom"/>
</dbReference>
<dbReference type="PANTHER" id="PTHR43736:SF1">
    <property type="entry name" value="DIHYDRONEOPTERIN TRIPHOSPHATE DIPHOSPHATASE"/>
    <property type="match status" value="1"/>
</dbReference>
<dbReference type="InterPro" id="IPR059176">
    <property type="entry name" value="UDP-X_N"/>
</dbReference>
<dbReference type="InterPro" id="IPR015797">
    <property type="entry name" value="NUDIX_hydrolase-like_dom_sf"/>
</dbReference>
<protein>
    <submittedName>
        <fullName evidence="2">Unannotated protein</fullName>
    </submittedName>
</protein>
<gene>
    <name evidence="2" type="ORF">UFOPK1572_01091</name>
    <name evidence="3" type="ORF">UFOPK2169_00277</name>
</gene>
<sequence length="238" mass="26461">MSSVSESQPQDFTRDLIRWSETLAAIARTGMGFTESLYERERYEEVLKVAADIKFAADESVEIRREQDHFVQEWMESIGEGVPGYVTPKIAVGAIVGNDDGKILLVQRKESGVWLYPTGWADVGYSASEVAIKEVEEETGIIAEPVQLLGVVDGMRMGFSRFGMYMLLFHLRATGGVLQGHPLETADVGWFGRDELPTPTAGAQWWADMAFGALDGAIQPATFDQPRPQMWRGEQSEH</sequence>
<feature type="domain" description="Nudix hydrolase" evidence="1">
    <location>
        <begin position="87"/>
        <end position="213"/>
    </location>
</feature>